<dbReference type="AlphaFoldDB" id="A0A7R9I037"/>
<organism evidence="1">
    <name type="scientific">Timema bartmani</name>
    <dbReference type="NCBI Taxonomy" id="61472"/>
    <lineage>
        <taxon>Eukaryota</taxon>
        <taxon>Metazoa</taxon>
        <taxon>Ecdysozoa</taxon>
        <taxon>Arthropoda</taxon>
        <taxon>Hexapoda</taxon>
        <taxon>Insecta</taxon>
        <taxon>Pterygota</taxon>
        <taxon>Neoptera</taxon>
        <taxon>Polyneoptera</taxon>
        <taxon>Phasmatodea</taxon>
        <taxon>Timematodea</taxon>
        <taxon>Timematoidea</taxon>
        <taxon>Timematidae</taxon>
        <taxon>Timema</taxon>
    </lineage>
</organism>
<reference evidence="1" key="1">
    <citation type="submission" date="2020-11" db="EMBL/GenBank/DDBJ databases">
        <authorList>
            <person name="Tran Van P."/>
        </authorList>
    </citation>
    <scope>NUCLEOTIDE SEQUENCE</scope>
</reference>
<accession>A0A7R9I037</accession>
<name>A0A7R9I037_9NEOP</name>
<gene>
    <name evidence="1" type="ORF">TBIB3V08_LOCUS2947</name>
</gene>
<sequence length="303" mass="33177">MEEESRIVIKRKLFPHLRKERIKKHLKNSAHTDFPITGKPDNTRLTFSSRSHRLLTSQAVSGARLPASTPDQYSIPDLPAIGNPVYRDSDALDITRSSKRVRLARSVRPTIIVVDLCDDTTCMDVMTEGYGGRVGATPMLDWPVQKMEIGVRIPVVSTEVSEVRGKVTTHAPLTYTQTVGVGQEKGWISGGREEEVPLQWRYITCSIGSPSACVNPVRLSSTHTCLLHFPTSTAIVNRPFTHAGSPSFVLSQTAEDGEIEIQVLVGTFCPRIRDGVVVGNLGGDERNKEDICGSGIDGGDDIE</sequence>
<dbReference type="EMBL" id="OD564974">
    <property type="protein sequence ID" value="CAD7440434.1"/>
    <property type="molecule type" value="Genomic_DNA"/>
</dbReference>
<proteinExistence type="predicted"/>
<protein>
    <submittedName>
        <fullName evidence="1">Uncharacterized protein</fullName>
    </submittedName>
</protein>
<evidence type="ECO:0000313" key="1">
    <source>
        <dbReference type="EMBL" id="CAD7440434.1"/>
    </source>
</evidence>